<evidence type="ECO:0000313" key="8">
    <source>
        <dbReference type="EMBL" id="MBP2329129.1"/>
    </source>
</evidence>
<protein>
    <recommendedName>
        <fullName evidence="10">Hemopexin</fullName>
    </recommendedName>
</protein>
<dbReference type="Gene3D" id="2.110.10.10">
    <property type="entry name" value="Hemopexin-like domain"/>
    <property type="match status" value="10"/>
</dbReference>
<evidence type="ECO:0000256" key="3">
    <source>
        <dbReference type="SAM" id="Coils"/>
    </source>
</evidence>
<feature type="coiled-coil region" evidence="3">
    <location>
        <begin position="3757"/>
        <end position="3784"/>
    </location>
</feature>
<feature type="compositionally biased region" description="Acidic residues" evidence="4">
    <location>
        <begin position="2930"/>
        <end position="2940"/>
    </location>
</feature>
<dbReference type="PROSITE" id="PS51642">
    <property type="entry name" value="HEMOPEXIN_2"/>
    <property type="match status" value="9"/>
</dbReference>
<organism evidence="8 9">
    <name type="scientific">Kibdelosporangium banguiense</name>
    <dbReference type="NCBI Taxonomy" id="1365924"/>
    <lineage>
        <taxon>Bacteria</taxon>
        <taxon>Bacillati</taxon>
        <taxon>Actinomycetota</taxon>
        <taxon>Actinomycetes</taxon>
        <taxon>Pseudonocardiales</taxon>
        <taxon>Pseudonocardiaceae</taxon>
        <taxon>Kibdelosporangium</taxon>
    </lineage>
</organism>
<dbReference type="InterPro" id="IPR040840">
    <property type="entry name" value="TcA_TcB_BD"/>
</dbReference>
<dbReference type="PANTHER" id="PTHR10201:SF323">
    <property type="entry name" value="MATRIX METALLOPROTEINASE-21"/>
    <property type="match status" value="1"/>
</dbReference>
<keyword evidence="3" id="KW-0175">Coiled coil</keyword>
<evidence type="ECO:0008006" key="10">
    <source>
        <dbReference type="Google" id="ProtNLM"/>
    </source>
</evidence>
<keyword evidence="2" id="KW-0645">Protease</keyword>
<evidence type="ECO:0000259" key="5">
    <source>
        <dbReference type="Pfam" id="PF18276"/>
    </source>
</evidence>
<reference evidence="8 9" key="1">
    <citation type="submission" date="2021-03" db="EMBL/GenBank/DDBJ databases">
        <title>Sequencing the genomes of 1000 actinobacteria strains.</title>
        <authorList>
            <person name="Klenk H.-P."/>
        </authorList>
    </citation>
    <scope>NUCLEOTIDE SEQUENCE [LARGE SCALE GENOMIC DNA]</scope>
    <source>
        <strain evidence="8 9">DSM 46670</strain>
    </source>
</reference>
<dbReference type="InterPro" id="IPR041079">
    <property type="entry name" value="Neuraminidase-like"/>
</dbReference>
<proteinExistence type="predicted"/>
<comment type="caution">
    <text evidence="8">The sequence shown here is derived from an EMBL/GenBank/DDBJ whole genome shotgun (WGS) entry which is preliminary data.</text>
</comment>
<dbReference type="InterPro" id="IPR018487">
    <property type="entry name" value="Hemopexin-like_repeat"/>
</dbReference>
<evidence type="ECO:0000256" key="2">
    <source>
        <dbReference type="ARBA" id="ARBA00023049"/>
    </source>
</evidence>
<evidence type="ECO:0000256" key="1">
    <source>
        <dbReference type="ARBA" id="ARBA00023026"/>
    </source>
</evidence>
<dbReference type="Pfam" id="PF20220">
    <property type="entry name" value="ABC_toxin_N"/>
    <property type="match status" value="1"/>
</dbReference>
<dbReference type="InterPro" id="IPR018003">
    <property type="entry name" value="Insecticidal_toxin/plasmid_vir"/>
</dbReference>
<feature type="compositionally biased region" description="Gly residues" evidence="4">
    <location>
        <begin position="2943"/>
        <end position="2958"/>
    </location>
</feature>
<evidence type="ECO:0000259" key="6">
    <source>
        <dbReference type="Pfam" id="PF18413"/>
    </source>
</evidence>
<dbReference type="InterPro" id="IPR036375">
    <property type="entry name" value="Hemopexin-like_dom_sf"/>
</dbReference>
<feature type="domain" description="Neuraminidase-like" evidence="6">
    <location>
        <begin position="2604"/>
        <end position="2735"/>
    </location>
</feature>
<dbReference type="SMART" id="SM00120">
    <property type="entry name" value="HX"/>
    <property type="match status" value="21"/>
</dbReference>
<evidence type="ECO:0000259" key="7">
    <source>
        <dbReference type="Pfam" id="PF20220"/>
    </source>
</evidence>
<dbReference type="Pfam" id="PF00045">
    <property type="entry name" value="Hemopexin"/>
    <property type="match status" value="5"/>
</dbReference>
<name>A0ABS4TXL3_9PSEU</name>
<dbReference type="Pfam" id="PF03538">
    <property type="entry name" value="VRP1"/>
    <property type="match status" value="1"/>
</dbReference>
<dbReference type="Proteomes" id="UP001519332">
    <property type="component" value="Unassembled WGS sequence"/>
</dbReference>
<accession>A0ABS4TXL3</accession>
<dbReference type="Pfam" id="PF18276">
    <property type="entry name" value="TcA_TcB_BD"/>
    <property type="match status" value="1"/>
</dbReference>
<dbReference type="EMBL" id="JAGINW010000001">
    <property type="protein sequence ID" value="MBP2329129.1"/>
    <property type="molecule type" value="Genomic_DNA"/>
</dbReference>
<gene>
    <name evidence="8" type="ORF">JOF56_009514</name>
</gene>
<dbReference type="InterPro" id="IPR046839">
    <property type="entry name" value="ABC_toxin_N"/>
</dbReference>
<evidence type="ECO:0000256" key="4">
    <source>
        <dbReference type="SAM" id="MobiDB-lite"/>
    </source>
</evidence>
<keyword evidence="1" id="KW-0843">Virulence</keyword>
<feature type="domain" description="ABC toxin N-terminal" evidence="7">
    <location>
        <begin position="2447"/>
        <end position="2574"/>
    </location>
</feature>
<dbReference type="SUPFAM" id="SSF50923">
    <property type="entry name" value="Hemopexin-like domain"/>
    <property type="match status" value="7"/>
</dbReference>
<keyword evidence="9" id="KW-1185">Reference proteome</keyword>
<dbReference type="Pfam" id="PF18413">
    <property type="entry name" value="Neuraminidase"/>
    <property type="match status" value="1"/>
</dbReference>
<dbReference type="RefSeq" id="WP_209645985.1">
    <property type="nucleotide sequence ID" value="NZ_JAGINW010000001.1"/>
</dbReference>
<feature type="region of interest" description="Disordered" evidence="4">
    <location>
        <begin position="2914"/>
        <end position="2983"/>
    </location>
</feature>
<dbReference type="PANTHER" id="PTHR10201">
    <property type="entry name" value="MATRIX METALLOPROTEINASE"/>
    <property type="match status" value="1"/>
</dbReference>
<keyword evidence="2" id="KW-0378">Hydrolase</keyword>
<feature type="domain" description="Tc toxin complex TcA C-terminal TcB-binding" evidence="5">
    <location>
        <begin position="3762"/>
        <end position="4051"/>
    </location>
</feature>
<evidence type="ECO:0000313" key="9">
    <source>
        <dbReference type="Proteomes" id="UP001519332"/>
    </source>
</evidence>
<keyword evidence="2" id="KW-0482">Metalloprotease</keyword>
<sequence length="4181" mass="462016">MSSESSLPSYEELFGDLSFRPADESRSVLSPAAYLADLLELIDDSFEVFPLTQRRPGLQGVPLDTENTYTVVPYLDIVNGVLEPRVGESAEAAYERLRGLRFPLNLPFSLQDERLKKYLGRFGVTADELYRAFATRPDSDVVTRAFLGLSTDDIDAVVLPVSGDPGRFAGLQDAAEFRRATTLTAAEVRELLYGNLGVSERAAAAEFFIHQDGPRVTLDDAEKTLLWGGDGETVPEEWFDRTARFVRLARKTGLRLLDLDLVLRSCCGNRIDLAALRILAAVVSLQRRFDLPIDVVCSLAAPMTMLGSGDEDRERHLYGRVFGTPPSYSGDILATWNKAYREWVARALSVPENDIVTIVTRLRAEVPQGPFGTDEQSKDLSLLHRITRLAAALDIPVSELFGVFDAIESDPAILTHPLPFGTATQSMDLFGILAGTDAGSRLWLVQLLDVIVTWMTTYGFGAQELIQLLGGAAAKVSEQDTAQQAEVVANLRREFRNVGMDRDVFVSERFSRRAAEIIHDVLTTRDDGVVSGLHPRLLRVDRPTAKSAAYDALVRLSGITDEDFTGLGLDERLTAKIFTNLVLAGYVDADGVLAENRLPSTDFRLATDFEPYRASLFMLFSDAAAAEVGAVFPSDLEQLGDLTAETLAELYDNLIHNLHIDAEGKILAPDFFAVPENILDFTVNTCLDELTPAVSDRLHERARLFGEQVIALDPDSFASLDFTDAQLTDLLESLRFNGYVNKDGNFTDPVAMLGLGLADFGVALEFYPRRRAILEAMQVRLQTARTQWNTFVPEDFQDIADRAVAQTVARLLDGTYLVDDHVPEDLRALLSQPAPGLRVGPGFTAGEEAMVFQQLAAILREQQAYQLDFTALAELGFTDEESLGLAELLVDNRHLTDEFTVPAGRLGWFGNVHNALKFTVPGYEDYGKEVFFLLHKVAMATTAGIAEIVGVVADLEQRQRETLFSVLQDAFGVPAATVEAICTEVAGGAAEALDLLVAPVLLAEDTVKDVHFLLAYRRIRRFSMLAGKLALEPAEVSVAFHDQDLAGKYPETLVLPPGVEAFDALLEDWDGSVYLFGEQGYWAYAPKTRALVSPVAKPLAELSSRFTGLVRIDAAFTDNIGTGWIIGRDGKGGSHAFTKDRDSLVWTRREQVWGKIANNFTDLARIDAAFTDDEGRTYLFCGNQYVRYSGADYTQVDEGYPRTLGEWREDEGPHVRLAVNFQFALDAAFQSGDGKVHLFKEHSYLQVGSPQRPITEVWGRVRDSFSQATGIDAAYVDKSAVVLFAGNQLVQVTGGIENPGVLADDGCLQRIESRLGDVPSEFEGGVDAALVDGSDVVHLFKGNMTVALTGDRKATPTARKWGVLTPVLPDGIVDAAFVGLDGKTYIFSGNRYIRYSGADYTTVDVGYPRTIAGDWGGLTRVDAAFVLDNRTYLVGTAAEDGPGTYVRYSTKDYKAPDEGYPKAMPDSWWSLPAWPAPDSPGFTVIDTVLTGRDGLMYLFSGQDFITFDARHRWWSQPRRLAEHWDSIPFDRVEAAFLGSDGRTYVFSGGKYVRYSSADYTAADDQPAPVGTFWGKVVNNITRTGKVDATLVVNSPERHTYLFSGNQYVRYTGDNLAEIDSGYPKLLSSLKDEPRLIKLSVSIDHVDAAFSDQRNVYLFSGKQCHVVSDTAYRRYDDLASAGCVLLEDGSLVLEQGGEWLRCGSIEGTEVTRTRIRPRTLRTVPKEFRNGLDAVLSGPDGNTYLFQGTQCFDKQLNRAYPLAEEWGRPRNTVYHNNRVDAAMVGRDGRTYVFTDDQFVVYEGSAYDGDIVGEPRSIKEHWTGLATVTLAYVQDEKTYLFEKPAQDGTIRYVVYSGTDYSGPGEPGITDSGFWQIPAEQRPAGFVAPDAVLFEGDTMLLLTGKECVQYNESTRKWSYPRLINRLWRGIGQDDDTITAAFTGVDGASYFFFQDEFTRYHERAFTQRQQIRDVWARPRNEFAKRDGSGRVDAAVVAGGRTFLFSGTQYVRYSGSTYQWTDPGYPKQIARNLRKEEMFAALPETFEEVLADRIAEDAPALIDGVVANDRTVYVFVGSSCHVASRALTATLDVGSLGRIRNNIAEGGKVDAALVNGEHTLLFSGDQYVRYTGTDYDYVDDGYPRTLESGLSAELGIGALPDEFKDGIDAAFRSVDGMTYLFAGKHYLRGDTAAPAPIAGQWGKVRNDFADGSNAIDAAFVAPAGELYAFRGGQYLRYRAGEFTTADEGYPRTIKDDWGNLPASFEASITGAFGFEGRTYLVRGNEYVRYTAGRYHEIDRTYPQTFRQRWSDCGDYRLTDVATITRFVDLARSRPAGLVDLLHIGADDPFEVLAGIFGWDVDELRWVKRNGGFLPAGHDQEHRFEIEFLLKARELFELAGKLGTGPSRVFGEIWSRVHNGQDGGLEQAASVLYELLERQHTAEEWPVLSGQLHDELNMAKRDALVAAVLADPSQPGLVTTRDLFEQLLIDVDMGGEARTSKVREAIAAVQLYLHRYLLNLEQATVETGADEQATKQRLKRWWTWMRAYRTWEANRKVFLYPENYLRPELRDLKSSAFRQLEDDLLQGEITDDAVVRAYRKYLDEYTEVSRLAIAGGYVHPTGDDDPSGRDLVLFATTRTDPRRYYWRRAELRGTERVSTTWEPWEQVNVQIDADEVAPIHAFGRVFVFWATADSTAPSGSTTSVVAVKDGDSQRVSTTAATNRVKICYSFCDLNGQWLPVQSRVVDSGLSGAISELKVAVELGQSSADGHEAIQVTCSYVDIVTHPRTVTTRFTTRFALPPELSPIPIGETREKVLGEVAQDQDKALLRKELLDDAPGNHSTEARIVTFNSTEGDGDWFSLDHRGGSFLFRPGVIGAGEAVESFSLKKDNVGLPKWSHVDAAVELPGGTRLFFQNGPSTPRYLVVPKSTDPDARDSTEDEDNAEIEDTGSLGGLGSQIGHIGHGGRGWDRGGKPGPDTGPVRKTTRPQPISKRWNLPTVTAAYVANDALYLISGKTLTRFAIVDGEVAREADQGFPVELPHTVDAVFQRDDALYVFDRGEYARIDRSVELHHSLLTWQKMEGGWGGLPRGFDVRFDSVLDGGTQLYLFYGSEYVQYAKHVPVPRPYNRATQPYEVVRLTTSTAHKLNEKLLIGGVSALLDPRTQEFDEVPACSTKFSGETTIHVRSTRVTEDRLPASTHLDFDSANGIYYWEIFFHAPLLIAQALNKAQRFEAARQWYEAVFDPTETTSYWRFLPFLAVDPEALADGCLDDLKALERSADSKTLGKAHLAAEDMRGLVNPLLAKAGRLVGVFRRYSRLDDDLAADLAALASSTVHTEIERRMLGLPGTVGRQTLGTLNGLREKTAIIAGLRRQYYLLGDPDKLVGAYQDDPFDPHAIAGWRPVAYRRSVVMAYIDNLLDWGDMLFRQYTPESIDEARMLYVLAYDLLGARPEALGTRLLPAPRGHGGFEPGELDPRVVLTGDGVLLEGEGSVHRGVGNEYFTVPGNSMFAEYWVRVEDRLRKIRLSQNFLGISQPVPLFAPPIDPMALVEGVASGAGLDQITASAAAPVPQYRFSFLFRQAQALVDRVRQLGGDLIGALEKRDAEELNLLQNRQEATILDMTRAIKDAEVKAARENLAELRTGQEAAGGRVKYYQGLVDEGLTDLEVAQIASLATAGAAHLYSSANKIGAAFAYGMPQALIGPFIMGTEMGGKQAGKVFDKSSEIWESIGESFSIIGELLGVTAAHQRSMGEWTDQLREAKSTVVQIGHQVASAEQQLAMAERERDILLQDIAHKQAVASFLKDKFGTAQLYSWMSGRLGEAYFQAYNLAYDMARSAERAFQFERGLDEADVRHIRPQYWESRHNGLLAAETLGLDLERMGRAFLDADSRGMQITRQVSLLELDPVALLRLKTGGKCEIALTEAMFDRDFPGHYRRQIRTVSVTFANTDGERLGLNATLSQLGHRTVMAPDAKAVRHLLDPKGPAPATVRADWRASQRIALSQVDQYAENNGLFELRYDDDKYLPFEGTGAVSTWRLELTGRCPEDLLDVVFTVKYTAQAGDSVFTNAVRGVLKPYPAARLFDVAGEFPAEWTRFLTGGDPELRLPITPDLLPGMVSRQITGIYPKYQGAGRFVLGGDAKFALNNGQLLPTPGLSLPGNGDAGLALRFDGDRTALTGLGLVLTYKSGN</sequence>